<keyword evidence="1 2" id="KW-0732">Signal</keyword>
<feature type="signal peptide" evidence="2">
    <location>
        <begin position="1"/>
        <end position="27"/>
    </location>
</feature>
<evidence type="ECO:0000256" key="1">
    <source>
        <dbReference type="ARBA" id="ARBA00022729"/>
    </source>
</evidence>
<dbReference type="EMBL" id="VSFG01000003">
    <property type="protein sequence ID" value="TYB45578.1"/>
    <property type="molecule type" value="Genomic_DNA"/>
</dbReference>
<dbReference type="RefSeq" id="WP_083981230.1">
    <property type="nucleotide sequence ID" value="NZ_VSFG01000003.1"/>
</dbReference>
<comment type="caution">
    <text evidence="4">The sequence shown here is derived from an EMBL/GenBank/DDBJ whole genome shotgun (WGS) entry which is preliminary data.</text>
</comment>
<proteinExistence type="predicted"/>
<dbReference type="CDD" id="cd21177">
    <property type="entry name" value="LPMO_AA10"/>
    <property type="match status" value="1"/>
</dbReference>
<accession>A0A5D0NMT0</accession>
<dbReference type="PANTHER" id="PTHR34823:SF1">
    <property type="entry name" value="CHITIN-BINDING TYPE-4 DOMAIN-CONTAINING PROTEIN"/>
    <property type="match status" value="1"/>
</dbReference>
<keyword evidence="4" id="KW-0560">Oxidoreductase</keyword>
<dbReference type="InterPro" id="IPR014756">
    <property type="entry name" value="Ig_E-set"/>
</dbReference>
<gene>
    <name evidence="4" type="ORF">FXF69_19310</name>
</gene>
<dbReference type="PANTHER" id="PTHR34823">
    <property type="entry name" value="GLCNAC-BINDING PROTEIN A"/>
    <property type="match status" value="1"/>
</dbReference>
<dbReference type="AlphaFoldDB" id="A0A5D0NMT0"/>
<feature type="domain" description="Chitin-binding type-4" evidence="3">
    <location>
        <begin position="28"/>
        <end position="166"/>
    </location>
</feature>
<dbReference type="InterPro" id="IPR051024">
    <property type="entry name" value="GlcNAc_Chitin_IntDeg"/>
</dbReference>
<evidence type="ECO:0000313" key="5">
    <source>
        <dbReference type="Proteomes" id="UP000323380"/>
    </source>
</evidence>
<dbReference type="Proteomes" id="UP000323380">
    <property type="component" value="Unassembled WGS sequence"/>
</dbReference>
<evidence type="ECO:0000259" key="3">
    <source>
        <dbReference type="Pfam" id="PF03067"/>
    </source>
</evidence>
<dbReference type="Gene3D" id="2.70.50.50">
    <property type="entry name" value="chitin-binding protein cbp21"/>
    <property type="match status" value="1"/>
</dbReference>
<dbReference type="SUPFAM" id="SSF81296">
    <property type="entry name" value="E set domains"/>
    <property type="match status" value="1"/>
</dbReference>
<reference evidence="4 5" key="1">
    <citation type="submission" date="2019-08" db="EMBL/GenBank/DDBJ databases">
        <title>Actinomadura sp. nov. CYP1-5 isolated from mountain soil.</title>
        <authorList>
            <person name="Songsumanus A."/>
            <person name="Kuncharoen N."/>
            <person name="Kudo T."/>
            <person name="Yuki M."/>
            <person name="Igarashi Y."/>
            <person name="Tanasupawat S."/>
        </authorList>
    </citation>
    <scope>NUCLEOTIDE SEQUENCE [LARGE SCALE GENOMIC DNA]</scope>
    <source>
        <strain evidence="4 5">JCM 14158</strain>
    </source>
</reference>
<dbReference type="GO" id="GO:0004497">
    <property type="term" value="F:monooxygenase activity"/>
    <property type="evidence" value="ECO:0007669"/>
    <property type="project" value="UniProtKB-KW"/>
</dbReference>
<dbReference type="InterPro" id="IPR004302">
    <property type="entry name" value="Cellulose/chitin-bd_N"/>
</dbReference>
<evidence type="ECO:0000313" key="4">
    <source>
        <dbReference type="EMBL" id="TYB45578.1"/>
    </source>
</evidence>
<sequence length="180" mass="18872">MRRIIAYPLAALTAAASTIVVAGPASAHGYVSSPPSRQALCAAGAVADCGAIRFEPQSVEGRKGLRRCDGGVGRFSVLADESRGWSAKNVGTTATFTWVLTARHRTTTWEYFVGGTRVAVIDDGNRQPAAVVTHKVDLSRFPGRRTVLAVWNIGDTPNAFYSCIDLNVGGAARGAPAKAA</sequence>
<keyword evidence="5" id="KW-1185">Reference proteome</keyword>
<dbReference type="Pfam" id="PF03067">
    <property type="entry name" value="LPMO_10"/>
    <property type="match status" value="1"/>
</dbReference>
<name>A0A5D0NMT0_9ACTN</name>
<evidence type="ECO:0000256" key="2">
    <source>
        <dbReference type="SAM" id="SignalP"/>
    </source>
</evidence>
<feature type="chain" id="PRO_5023108100" evidence="2">
    <location>
        <begin position="28"/>
        <end position="180"/>
    </location>
</feature>
<organism evidence="4 5">
    <name type="scientific">Actinomadura chibensis</name>
    <dbReference type="NCBI Taxonomy" id="392828"/>
    <lineage>
        <taxon>Bacteria</taxon>
        <taxon>Bacillati</taxon>
        <taxon>Actinomycetota</taxon>
        <taxon>Actinomycetes</taxon>
        <taxon>Streptosporangiales</taxon>
        <taxon>Thermomonosporaceae</taxon>
        <taxon>Actinomadura</taxon>
    </lineage>
</organism>
<dbReference type="STRING" id="1220554.GCA_001552135_05726"/>
<protein>
    <submittedName>
        <fullName evidence="4">Lytic polysaccharide monooxygenase</fullName>
    </submittedName>
</protein>
<keyword evidence="4" id="KW-0503">Monooxygenase</keyword>